<evidence type="ECO:0000313" key="1">
    <source>
        <dbReference type="EMBL" id="CAL62412.1"/>
    </source>
</evidence>
<protein>
    <submittedName>
        <fullName evidence="1">Uncharacterized protein</fullName>
    </submittedName>
</protein>
<keyword evidence="2" id="KW-1185">Reference proteome</keyword>
<sequence length="106" mass="11581">MKLFAFKIRRDAHTTTPVDIPEHELPIVQELFGEENVQTADGRSVEEFGIGEPSGEVPDPEDEFSRLSAKYGSEAVEEVYGKKASKGLETAMAATKKAASKKPEAK</sequence>
<dbReference type="HOGENOM" id="CLU_2258068_0_0_4"/>
<reference evidence="1 2" key="1">
    <citation type="journal article" date="2007" name="PLoS Genet.">
        <title>A tale of two oxidation states: bacterial colonization of arsenic-rich environments.</title>
        <authorList>
            <person name="Muller D."/>
            <person name="Medigue C."/>
            <person name="Koechler S."/>
            <person name="Barbe V."/>
            <person name="Barakat M."/>
            <person name="Talla E."/>
            <person name="Bonnefoy V."/>
            <person name="Krin E."/>
            <person name="Arsene-Ploetze F."/>
            <person name="Carapito C."/>
            <person name="Chandler M."/>
            <person name="Cournoyer B."/>
            <person name="Cruveiller S."/>
            <person name="Dossat C."/>
            <person name="Duval S."/>
            <person name="Heymann M."/>
            <person name="Leize E."/>
            <person name="Lieutaud A."/>
            <person name="Lievremont D."/>
            <person name="Makita Y."/>
            <person name="Mangenot S."/>
            <person name="Nitschke W."/>
            <person name="Ortet P."/>
            <person name="Perdrial N."/>
            <person name="Schoepp B."/>
            <person name="Siguier N."/>
            <person name="Simeonova D.D."/>
            <person name="Rouy Z."/>
            <person name="Segurens B."/>
            <person name="Turlin E."/>
            <person name="Vallenet D."/>
            <person name="Van Dorsselaer A."/>
            <person name="Weiss S."/>
            <person name="Weissenbach J."/>
            <person name="Lett M.C."/>
            <person name="Danchin A."/>
            <person name="Bertin P.N."/>
        </authorList>
    </citation>
    <scope>NUCLEOTIDE SEQUENCE [LARGE SCALE GENOMIC DNA]</scope>
    <source>
        <strain evidence="2">ULPAs1</strain>
    </source>
</reference>
<dbReference type="Proteomes" id="UP000006697">
    <property type="component" value="Chromosome"/>
</dbReference>
<accession>A4G7C5</accession>
<dbReference type="KEGG" id="har:HEAR2279"/>
<proteinExistence type="predicted"/>
<evidence type="ECO:0000313" key="2">
    <source>
        <dbReference type="Proteomes" id="UP000006697"/>
    </source>
</evidence>
<dbReference type="STRING" id="204773.HEAR2279"/>
<dbReference type="EMBL" id="CU207211">
    <property type="protein sequence ID" value="CAL62412.1"/>
    <property type="molecule type" value="Genomic_DNA"/>
</dbReference>
<dbReference type="OrthoDB" id="9130792at2"/>
<name>A4G7C5_HERAR</name>
<dbReference type="eggNOG" id="ENOG5033G5A">
    <property type="taxonomic scope" value="Bacteria"/>
</dbReference>
<dbReference type="AlphaFoldDB" id="A4G7C5"/>
<gene>
    <name evidence="1" type="ordered locus">HEAR2279</name>
</gene>
<organism evidence="1 2">
    <name type="scientific">Herminiimonas arsenicoxydans</name>
    <dbReference type="NCBI Taxonomy" id="204773"/>
    <lineage>
        <taxon>Bacteria</taxon>
        <taxon>Pseudomonadati</taxon>
        <taxon>Pseudomonadota</taxon>
        <taxon>Betaproteobacteria</taxon>
        <taxon>Burkholderiales</taxon>
        <taxon>Oxalobacteraceae</taxon>
        <taxon>Herminiimonas</taxon>
    </lineage>
</organism>